<reference evidence="2" key="2">
    <citation type="submission" date="2023-05" db="EMBL/GenBank/DDBJ databases">
        <authorList>
            <consortium name="Lawrence Berkeley National Laboratory"/>
            <person name="Steindorff A."/>
            <person name="Hensen N."/>
            <person name="Bonometti L."/>
            <person name="Westerberg I."/>
            <person name="Brannstrom I.O."/>
            <person name="Guillou S."/>
            <person name="Cros-Aarteil S."/>
            <person name="Calhoun S."/>
            <person name="Haridas S."/>
            <person name="Kuo A."/>
            <person name="Mondo S."/>
            <person name="Pangilinan J."/>
            <person name="Riley R."/>
            <person name="Labutti K."/>
            <person name="Andreopoulos B."/>
            <person name="Lipzen A."/>
            <person name="Chen C."/>
            <person name="Yanf M."/>
            <person name="Daum C."/>
            <person name="Ng V."/>
            <person name="Clum A."/>
            <person name="Ohm R."/>
            <person name="Martin F."/>
            <person name="Silar P."/>
            <person name="Natvig D."/>
            <person name="Lalanne C."/>
            <person name="Gautier V."/>
            <person name="Ament-Velasquez S.L."/>
            <person name="Kruys A."/>
            <person name="Hutchinson M.I."/>
            <person name="Powell A.J."/>
            <person name="Barry K."/>
            <person name="Miller A.N."/>
            <person name="Grigoriev I.V."/>
            <person name="Debuchy R."/>
            <person name="Gladieux P."/>
            <person name="Thoren M.H."/>
            <person name="Johannesson H."/>
        </authorList>
    </citation>
    <scope>NUCLEOTIDE SEQUENCE</scope>
    <source>
        <strain evidence="2">CBS 757.83</strain>
    </source>
</reference>
<reference evidence="2" key="1">
    <citation type="journal article" date="2023" name="Mol. Phylogenet. Evol.">
        <title>Genome-scale phylogeny and comparative genomics of the fungal order Sordariales.</title>
        <authorList>
            <person name="Hensen N."/>
            <person name="Bonometti L."/>
            <person name="Westerberg I."/>
            <person name="Brannstrom I.O."/>
            <person name="Guillou S."/>
            <person name="Cros-Aarteil S."/>
            <person name="Calhoun S."/>
            <person name="Haridas S."/>
            <person name="Kuo A."/>
            <person name="Mondo S."/>
            <person name="Pangilinan J."/>
            <person name="Riley R."/>
            <person name="LaButti K."/>
            <person name="Andreopoulos B."/>
            <person name="Lipzen A."/>
            <person name="Chen C."/>
            <person name="Yan M."/>
            <person name="Daum C."/>
            <person name="Ng V."/>
            <person name="Clum A."/>
            <person name="Steindorff A."/>
            <person name="Ohm R.A."/>
            <person name="Martin F."/>
            <person name="Silar P."/>
            <person name="Natvig D.O."/>
            <person name="Lalanne C."/>
            <person name="Gautier V."/>
            <person name="Ament-Velasquez S.L."/>
            <person name="Kruys A."/>
            <person name="Hutchinson M.I."/>
            <person name="Powell A.J."/>
            <person name="Barry K."/>
            <person name="Miller A.N."/>
            <person name="Grigoriev I.V."/>
            <person name="Debuchy R."/>
            <person name="Gladieux P."/>
            <person name="Hiltunen Thoren M."/>
            <person name="Johannesson H."/>
        </authorList>
    </citation>
    <scope>NUCLEOTIDE SEQUENCE</scope>
    <source>
        <strain evidence="2">CBS 757.83</strain>
    </source>
</reference>
<evidence type="ECO:0000256" key="1">
    <source>
        <dbReference type="SAM" id="MobiDB-lite"/>
    </source>
</evidence>
<keyword evidence="3" id="KW-1185">Reference proteome</keyword>
<comment type="caution">
    <text evidence="2">The sequence shown here is derived from an EMBL/GenBank/DDBJ whole genome shotgun (WGS) entry which is preliminary data.</text>
</comment>
<dbReference type="AlphaFoldDB" id="A0AAN6T1L4"/>
<feature type="compositionally biased region" description="Polar residues" evidence="1">
    <location>
        <begin position="111"/>
        <end position="121"/>
    </location>
</feature>
<sequence length="324" mass="34186">MHAHRRDNAALDAPPGLGCSSKLAAGPLIVHNRLALEDRRPWVSTSPQIVYGTIYQWWQRDPRAHPTLPGNAAIAYPVPGHYPDDRVFSNGYGTYPPGHPGNTIGLPAPAGNNNAPGSTTAKRPGSSGSTASTASKTNSSGHSRTSSGTSVSSGASKAAAAPTRPWVFIAASGKAYPNIPLVAPYARIPAPSAAAVTYANNFANAVNKASPAVVKAFNQAWAAFIAAWGEISRSQFCDDASLCTQTSEFKTLVALASAKGVKPRDIVALIVSKLATEPKSFVGVFAYNALEKDGAFLVYRKDLFNYNVLQRHANLIVEMNSGRK</sequence>
<dbReference type="EMBL" id="MU863638">
    <property type="protein sequence ID" value="KAK4100931.1"/>
    <property type="molecule type" value="Genomic_DNA"/>
</dbReference>
<protein>
    <submittedName>
        <fullName evidence="2">Uncharacterized protein</fullName>
    </submittedName>
</protein>
<accession>A0AAN6T1L4</accession>
<proteinExistence type="predicted"/>
<feature type="compositionally biased region" description="Low complexity" evidence="1">
    <location>
        <begin position="125"/>
        <end position="156"/>
    </location>
</feature>
<gene>
    <name evidence="2" type="ORF">N658DRAFT_88503</name>
</gene>
<feature type="region of interest" description="Disordered" evidence="1">
    <location>
        <begin position="89"/>
        <end position="156"/>
    </location>
</feature>
<dbReference type="Proteomes" id="UP001305647">
    <property type="component" value="Unassembled WGS sequence"/>
</dbReference>
<organism evidence="2 3">
    <name type="scientific">Parathielavia hyrcaniae</name>
    <dbReference type="NCBI Taxonomy" id="113614"/>
    <lineage>
        <taxon>Eukaryota</taxon>
        <taxon>Fungi</taxon>
        <taxon>Dikarya</taxon>
        <taxon>Ascomycota</taxon>
        <taxon>Pezizomycotina</taxon>
        <taxon>Sordariomycetes</taxon>
        <taxon>Sordariomycetidae</taxon>
        <taxon>Sordariales</taxon>
        <taxon>Chaetomiaceae</taxon>
        <taxon>Parathielavia</taxon>
    </lineage>
</organism>
<evidence type="ECO:0000313" key="3">
    <source>
        <dbReference type="Proteomes" id="UP001305647"/>
    </source>
</evidence>
<name>A0AAN6T1L4_9PEZI</name>
<evidence type="ECO:0000313" key="2">
    <source>
        <dbReference type="EMBL" id="KAK4100931.1"/>
    </source>
</evidence>